<name>G3MBA3_9CAUD</name>
<dbReference type="KEGG" id="vg:18563252"/>
<sequence>MITWSVLIGLILAAVGVVGLYKEKSWGKLVLFFSMGWFIGELLGRILSIL</sequence>
<accession>G3MBA3</accession>
<dbReference type="Proteomes" id="UP000009273">
    <property type="component" value="Segment"/>
</dbReference>
<organism evidence="2 3">
    <name type="scientific">Bacillus phage G</name>
    <dbReference type="NCBI Taxonomy" id="2884420"/>
    <lineage>
        <taxon>Viruses</taxon>
        <taxon>Duplodnaviria</taxon>
        <taxon>Heunggongvirae</taxon>
        <taxon>Uroviricota</taxon>
        <taxon>Caudoviricetes</taxon>
        <taxon>Donellivirus</taxon>
        <taxon>Donellivirus gee</taxon>
    </lineage>
</organism>
<evidence type="ECO:0000313" key="3">
    <source>
        <dbReference type="Proteomes" id="UP000009273"/>
    </source>
</evidence>
<feature type="transmembrane region" description="Helical" evidence="1">
    <location>
        <begin position="29"/>
        <end position="47"/>
    </location>
</feature>
<keyword evidence="3" id="KW-1185">Reference proteome</keyword>
<protein>
    <submittedName>
        <fullName evidence="2">Gp33</fullName>
    </submittedName>
</protein>
<proteinExistence type="predicted"/>
<reference evidence="2 3" key="1">
    <citation type="submission" date="2011-09" db="EMBL/GenBank/DDBJ databases">
        <authorList>
            <person name="Pope W.H."/>
            <person name="Pedulla M.L."/>
            <person name="Ford M.E."/>
            <person name="Peebles C.L."/>
            <person name="Hatfull G.H."/>
            <person name="Hendrix R.W."/>
        </authorList>
    </citation>
    <scope>NUCLEOTIDE SEQUENCE [LARGE SCALE GENOMIC DNA]</scope>
    <source>
        <strain evidence="2">G</strain>
    </source>
</reference>
<keyword evidence="1" id="KW-0812">Transmembrane</keyword>
<keyword evidence="1" id="KW-0472">Membrane</keyword>
<dbReference type="GeneID" id="18563252"/>
<dbReference type="RefSeq" id="YP_009015344.1">
    <property type="nucleotide sequence ID" value="NC_023719.1"/>
</dbReference>
<dbReference type="EMBL" id="JN638751">
    <property type="protein sequence ID" value="AEO93304.1"/>
    <property type="molecule type" value="Genomic_DNA"/>
</dbReference>
<gene>
    <name evidence="2" type="primary">33</name>
    <name evidence="2" type="ORF">G_33</name>
</gene>
<evidence type="ECO:0000256" key="1">
    <source>
        <dbReference type="SAM" id="Phobius"/>
    </source>
</evidence>
<keyword evidence="1" id="KW-1133">Transmembrane helix</keyword>
<evidence type="ECO:0000313" key="2">
    <source>
        <dbReference type="EMBL" id="AEO93304.1"/>
    </source>
</evidence>